<dbReference type="VEuPathDB" id="FungiDB:PV10_06731"/>
<organism evidence="2 3">
    <name type="scientific">Exophiala mesophila</name>
    <name type="common">Black yeast-like fungus</name>
    <dbReference type="NCBI Taxonomy" id="212818"/>
    <lineage>
        <taxon>Eukaryota</taxon>
        <taxon>Fungi</taxon>
        <taxon>Dikarya</taxon>
        <taxon>Ascomycota</taxon>
        <taxon>Pezizomycotina</taxon>
        <taxon>Eurotiomycetes</taxon>
        <taxon>Chaetothyriomycetidae</taxon>
        <taxon>Chaetothyriales</taxon>
        <taxon>Herpotrichiellaceae</taxon>
        <taxon>Exophiala</taxon>
    </lineage>
</organism>
<protein>
    <recommendedName>
        <fullName evidence="1">Heterokaryon incompatibility domain-containing protein</fullName>
    </recommendedName>
</protein>
<dbReference type="EMBL" id="NAJM01000038">
    <property type="protein sequence ID" value="RVX68370.1"/>
    <property type="molecule type" value="Genomic_DNA"/>
</dbReference>
<comment type="caution">
    <text evidence="2">The sequence shown here is derived from an EMBL/GenBank/DDBJ whole genome shotgun (WGS) entry which is preliminary data.</text>
</comment>
<dbReference type="Pfam" id="PF26639">
    <property type="entry name" value="Het-6_barrel"/>
    <property type="match status" value="1"/>
</dbReference>
<sequence length="569" mass="64234">MDHCLARIQPNLHSAILRIRDYTQSRVIWVDALSIDQAQNPRSLAEKARQVSLLNEIFGNAEEVIIDLGAADKETESTLRTLDRFQAVSDDDFAKIQLHSGRGSVPQSVKLATEAGLPGPESQFWKHFQIFMCRPWFRRVWIIQEYALSSKARFMVGSHFRPKEFLPDAILRAGHYLEILYLHDRFHNTTQAFDSVIADAYWVEREHNAAAHQICQAASQTAPSKTLCDLLESTRTFFHATQDCDKVYALLGLAADPKIRDELFVDYHESLPEFMLRVTRYLMSHDSGAYAMTHCIGDRDSYISWGLNLLDVPDDFTYLVIPAGHTRQHVFGADGSGKRFVNRPSNTRTNGLTVRGQVVDNLHHAMREGMPKAAVSRRAGMDEYGSWFIKAVEWMLLVATLQPLETGDFTKLCWRTVIADLLVPGGYEGHGWRRCRDWADSKHSIKAWDMVMSISYRKHIGELPPHYTVDITPRSHGFINIWGESATFACGRKLALTERLGSPCLVPAEARDGDLVCIIQGCPLPFIIRQMTDAGGPFYRIVGCAYVNGIMDGESTNDGGVHFRDIEIC</sequence>
<dbReference type="InterPro" id="IPR010730">
    <property type="entry name" value="HET"/>
</dbReference>
<dbReference type="InterPro" id="IPR052895">
    <property type="entry name" value="HetReg/Transcr_Mod"/>
</dbReference>
<name>A0A438MX90_EXOME</name>
<accession>A0A438MX90</accession>
<dbReference type="PANTHER" id="PTHR24148">
    <property type="entry name" value="ANKYRIN REPEAT DOMAIN-CONTAINING PROTEIN 39 HOMOLOG-RELATED"/>
    <property type="match status" value="1"/>
</dbReference>
<evidence type="ECO:0000313" key="3">
    <source>
        <dbReference type="Proteomes" id="UP000288859"/>
    </source>
</evidence>
<dbReference type="Pfam" id="PF06985">
    <property type="entry name" value="HET"/>
    <property type="match status" value="1"/>
</dbReference>
<dbReference type="OrthoDB" id="2157530at2759"/>
<gene>
    <name evidence="2" type="ORF">B0A52_07370</name>
</gene>
<reference evidence="2 3" key="1">
    <citation type="submission" date="2017-03" db="EMBL/GenBank/DDBJ databases">
        <title>Genomes of endolithic fungi from Antarctica.</title>
        <authorList>
            <person name="Coleine C."/>
            <person name="Masonjones S."/>
            <person name="Stajich J.E."/>
        </authorList>
    </citation>
    <scope>NUCLEOTIDE SEQUENCE [LARGE SCALE GENOMIC DNA]</scope>
    <source>
        <strain evidence="2 3">CCFEE 6314</strain>
    </source>
</reference>
<evidence type="ECO:0000313" key="2">
    <source>
        <dbReference type="EMBL" id="RVX68370.1"/>
    </source>
</evidence>
<proteinExistence type="predicted"/>
<dbReference type="AlphaFoldDB" id="A0A438MX90"/>
<dbReference type="PANTHER" id="PTHR24148:SF64">
    <property type="entry name" value="HETEROKARYON INCOMPATIBILITY DOMAIN-CONTAINING PROTEIN"/>
    <property type="match status" value="1"/>
</dbReference>
<evidence type="ECO:0000259" key="1">
    <source>
        <dbReference type="Pfam" id="PF06985"/>
    </source>
</evidence>
<dbReference type="Proteomes" id="UP000288859">
    <property type="component" value="Unassembled WGS sequence"/>
</dbReference>
<feature type="domain" description="Heterokaryon incompatibility" evidence="1">
    <location>
        <begin position="5"/>
        <end position="145"/>
    </location>
</feature>